<dbReference type="GO" id="GO:0005886">
    <property type="term" value="C:plasma membrane"/>
    <property type="evidence" value="ECO:0007669"/>
    <property type="project" value="TreeGrafter"/>
</dbReference>
<evidence type="ECO:0000256" key="1">
    <source>
        <dbReference type="ARBA" id="ARBA00004141"/>
    </source>
</evidence>
<dbReference type="GO" id="GO:0000324">
    <property type="term" value="C:fungal-type vacuole"/>
    <property type="evidence" value="ECO:0007669"/>
    <property type="project" value="TreeGrafter"/>
</dbReference>
<dbReference type="AlphaFoldDB" id="A0A8T8X0X6"/>
<dbReference type="PANTHER" id="PTHR31465">
    <property type="entry name" value="PROTEIN RTA1-RELATED"/>
    <property type="match status" value="1"/>
</dbReference>
<feature type="transmembrane region" description="Helical" evidence="5">
    <location>
        <begin position="58"/>
        <end position="77"/>
    </location>
</feature>
<dbReference type="PANTHER" id="PTHR31465:SF9">
    <property type="entry name" value="SPHINGOID LONG-CHAIN BASE TRANSPORTER RSB1"/>
    <property type="match status" value="1"/>
</dbReference>
<dbReference type="Pfam" id="PF04479">
    <property type="entry name" value="RTA1"/>
    <property type="match status" value="1"/>
</dbReference>
<evidence type="ECO:0000256" key="4">
    <source>
        <dbReference type="ARBA" id="ARBA00023136"/>
    </source>
</evidence>
<name>A0A8T8X0X6_ASPJA</name>
<evidence type="ECO:0000256" key="2">
    <source>
        <dbReference type="ARBA" id="ARBA00022692"/>
    </source>
</evidence>
<protein>
    <submittedName>
        <fullName evidence="6">RTA1-domain-containing protein</fullName>
    </submittedName>
</protein>
<organism evidence="6 7">
    <name type="scientific">Aspergillus japonicus CBS 114.51</name>
    <dbReference type="NCBI Taxonomy" id="1448312"/>
    <lineage>
        <taxon>Eukaryota</taxon>
        <taxon>Fungi</taxon>
        <taxon>Dikarya</taxon>
        <taxon>Ascomycota</taxon>
        <taxon>Pezizomycotina</taxon>
        <taxon>Eurotiomycetes</taxon>
        <taxon>Eurotiomycetidae</taxon>
        <taxon>Eurotiales</taxon>
        <taxon>Aspergillaceae</taxon>
        <taxon>Aspergillus</taxon>
        <taxon>Aspergillus subgen. Circumdati</taxon>
    </lineage>
</organism>
<feature type="transmembrane region" description="Helical" evidence="5">
    <location>
        <begin position="33"/>
        <end position="51"/>
    </location>
</feature>
<feature type="transmembrane region" description="Helical" evidence="5">
    <location>
        <begin position="217"/>
        <end position="237"/>
    </location>
</feature>
<evidence type="ECO:0000313" key="7">
    <source>
        <dbReference type="Proteomes" id="UP000249497"/>
    </source>
</evidence>
<evidence type="ECO:0000313" key="6">
    <source>
        <dbReference type="EMBL" id="RAH81753.1"/>
    </source>
</evidence>
<dbReference type="InterPro" id="IPR007568">
    <property type="entry name" value="RTA1"/>
</dbReference>
<feature type="transmembrane region" description="Helical" evidence="5">
    <location>
        <begin position="132"/>
        <end position="155"/>
    </location>
</feature>
<keyword evidence="7" id="KW-1185">Reference proteome</keyword>
<dbReference type="GeneID" id="37178137"/>
<gene>
    <name evidence="6" type="ORF">BO86DRAFT_409861</name>
</gene>
<comment type="subcellular location">
    <subcellularLocation>
        <location evidence="1">Membrane</location>
        <topology evidence="1">Multi-pass membrane protein</topology>
    </subcellularLocation>
</comment>
<dbReference type="Proteomes" id="UP000249497">
    <property type="component" value="Unassembled WGS sequence"/>
</dbReference>
<dbReference type="OrthoDB" id="4521223at2759"/>
<sequence>MSNSTDPSDYCTFEICPITEAYVYYVPSLAGNAFYLALFAVLLAAQLVLAVRYRTWGYLAGLSGGLILEIIGYIGRIQLHSNPFRFGPYLEYLICLTIGPAILSASIYICLGRIVIVYGEGISRLRPKTYTMVFVACDLVSLVLQAAGGAITSVADADQYDLAQDGINIMIAGLASQVASLALFMALCLDYAWRVYKSPHNLSPETRMRDLRHSLRWKAFLAGLALATVAIFMRSVFRVAELKGGFHSSLANDQVLFMTLEGAMIAIAVIALTVLHPGLCFDGLWDQTKWSFRRSRDSEMQLIERERNLPGGSRASAHPRQPPASSWLEPADSGMIALTRAGTVVFPNFSCQAFYILDDQSCQDGRLLLLYFAPNGQVAHQARMLPWNLGPLTSFRYSLWHSWAELMEESPYMHPRWNRPSIDMHLPLLGIMASLAAGGDLEQFDDAFPEEWAEEFERFAPEFLAYERQNREREYSWDRLAEIAGDGPLTQYNHLRHVRKPAALQGRCPPWPAGPRSL</sequence>
<dbReference type="RefSeq" id="XP_025527647.1">
    <property type="nucleotide sequence ID" value="XM_025674445.1"/>
</dbReference>
<keyword evidence="3 5" id="KW-1133">Transmembrane helix</keyword>
<keyword evidence="4 5" id="KW-0472">Membrane</keyword>
<evidence type="ECO:0000256" key="3">
    <source>
        <dbReference type="ARBA" id="ARBA00022989"/>
    </source>
</evidence>
<dbReference type="EMBL" id="KZ824793">
    <property type="protein sequence ID" value="RAH81753.1"/>
    <property type="molecule type" value="Genomic_DNA"/>
</dbReference>
<feature type="transmembrane region" description="Helical" evidence="5">
    <location>
        <begin position="89"/>
        <end position="111"/>
    </location>
</feature>
<evidence type="ECO:0000256" key="5">
    <source>
        <dbReference type="SAM" id="Phobius"/>
    </source>
</evidence>
<feature type="transmembrane region" description="Helical" evidence="5">
    <location>
        <begin position="257"/>
        <end position="285"/>
    </location>
</feature>
<feature type="transmembrane region" description="Helical" evidence="5">
    <location>
        <begin position="167"/>
        <end position="196"/>
    </location>
</feature>
<proteinExistence type="predicted"/>
<reference evidence="6 7" key="1">
    <citation type="submission" date="2018-02" db="EMBL/GenBank/DDBJ databases">
        <title>The genomes of Aspergillus section Nigri reveals drivers in fungal speciation.</title>
        <authorList>
            <consortium name="DOE Joint Genome Institute"/>
            <person name="Vesth T.C."/>
            <person name="Nybo J."/>
            <person name="Theobald S."/>
            <person name="Brandl J."/>
            <person name="Frisvad J.C."/>
            <person name="Nielsen K.F."/>
            <person name="Lyhne E.K."/>
            <person name="Kogle M.E."/>
            <person name="Kuo A."/>
            <person name="Riley R."/>
            <person name="Clum A."/>
            <person name="Nolan M."/>
            <person name="Lipzen A."/>
            <person name="Salamov A."/>
            <person name="Henrissat B."/>
            <person name="Wiebenga A."/>
            <person name="De vries R.P."/>
            <person name="Grigoriev I.V."/>
            <person name="Mortensen U.H."/>
            <person name="Andersen M.R."/>
            <person name="Baker S.E."/>
        </authorList>
    </citation>
    <scope>NUCLEOTIDE SEQUENCE [LARGE SCALE GENOMIC DNA]</scope>
    <source>
        <strain evidence="6 7">CBS 114.51</strain>
    </source>
</reference>
<keyword evidence="2 5" id="KW-0812">Transmembrane</keyword>
<accession>A0A8T8X0X6</accession>